<dbReference type="AlphaFoldDB" id="A0A8H3R2A4"/>
<evidence type="ECO:0000256" key="1">
    <source>
        <dbReference type="SAM" id="MobiDB-lite"/>
    </source>
</evidence>
<protein>
    <submittedName>
        <fullName evidence="2">Uncharacterized protein</fullName>
    </submittedName>
</protein>
<accession>A0A8H3R2A4</accession>
<sequence length="347" mass="39892">MGDKLENFFREPLYDPRNRNTIWNREHYGKPTFLSTSSNSDNLGCSMSLVGTLYNEDEFREGDKLSKQEKLPFQNASQLDRQNYYDGNGPFQPPISGEFDDFGRRREDYTNHVQSINPQWGMDTRDTKNQQVNSDVESEQNTGNSTVHSECSARIQDLSIQLGPLLRVNTLDGNAWRRKQSCHLVLPDDRPKSWLSYNTSMSQVSASDGYDEGNGYCSNSSMVIDTITKFNRCHIANSTGLKLDDKDQEDYISYIKEHLIGYIEEVKIFGFDHIIVIGEFNYGFLFLDCFSRMFCWESLTKELFLLGDCSKRMERVAKGLETDECVPWIVDAYEGNIVEIKGMCKIC</sequence>
<comment type="caution">
    <text evidence="2">The sequence shown here is derived from an EMBL/GenBank/DDBJ whole genome shotgun (WGS) entry which is preliminary data.</text>
</comment>
<evidence type="ECO:0000313" key="3">
    <source>
        <dbReference type="Proteomes" id="UP000615446"/>
    </source>
</evidence>
<name>A0A8H3R2A4_9GLOM</name>
<reference evidence="2" key="1">
    <citation type="submission" date="2019-10" db="EMBL/GenBank/DDBJ databases">
        <title>Conservation and host-specific expression of non-tandemly repeated heterogenous ribosome RNA gene in arbuscular mycorrhizal fungi.</title>
        <authorList>
            <person name="Maeda T."/>
            <person name="Kobayashi Y."/>
            <person name="Nakagawa T."/>
            <person name="Ezawa T."/>
            <person name="Yamaguchi K."/>
            <person name="Bino T."/>
            <person name="Nishimoto Y."/>
            <person name="Shigenobu S."/>
            <person name="Kawaguchi M."/>
        </authorList>
    </citation>
    <scope>NUCLEOTIDE SEQUENCE</scope>
    <source>
        <strain evidence="2">HR1</strain>
    </source>
</reference>
<gene>
    <name evidence="2" type="ORF">RCL2_002773300</name>
</gene>
<dbReference type="Proteomes" id="UP000615446">
    <property type="component" value="Unassembled WGS sequence"/>
</dbReference>
<feature type="compositionally biased region" description="Polar residues" evidence="1">
    <location>
        <begin position="129"/>
        <end position="149"/>
    </location>
</feature>
<dbReference type="EMBL" id="BLAL01000298">
    <property type="protein sequence ID" value="GET01316.1"/>
    <property type="molecule type" value="Genomic_DNA"/>
</dbReference>
<organism evidence="2 3">
    <name type="scientific">Rhizophagus clarus</name>
    <dbReference type="NCBI Taxonomy" id="94130"/>
    <lineage>
        <taxon>Eukaryota</taxon>
        <taxon>Fungi</taxon>
        <taxon>Fungi incertae sedis</taxon>
        <taxon>Mucoromycota</taxon>
        <taxon>Glomeromycotina</taxon>
        <taxon>Glomeromycetes</taxon>
        <taxon>Glomerales</taxon>
        <taxon>Glomeraceae</taxon>
        <taxon>Rhizophagus</taxon>
    </lineage>
</organism>
<dbReference type="OrthoDB" id="2321907at2759"/>
<proteinExistence type="predicted"/>
<evidence type="ECO:0000313" key="2">
    <source>
        <dbReference type="EMBL" id="GET01316.1"/>
    </source>
</evidence>
<feature type="region of interest" description="Disordered" evidence="1">
    <location>
        <begin position="116"/>
        <end position="149"/>
    </location>
</feature>